<proteinExistence type="predicted"/>
<keyword evidence="1" id="KW-0418">Kinase</keyword>
<reference evidence="1" key="1">
    <citation type="journal article" date="2023" name="Front. Mar. Sci.">
        <title>A new Merluccius polli reference genome to investigate the effects of global change in West African waters.</title>
        <authorList>
            <person name="Mateo J.L."/>
            <person name="Blanco-Fernandez C."/>
            <person name="Garcia-Vazquez E."/>
            <person name="Machado-Schiaffino G."/>
        </authorList>
    </citation>
    <scope>NUCLEOTIDE SEQUENCE</scope>
    <source>
        <strain evidence="1">C29</strain>
        <tissue evidence="1">Fin</tissue>
    </source>
</reference>
<sequence length="166" mass="18546">MVSRKTFAKKYNTLWAIKRALPAISAKTFLAFLADVSNESNAHRATKARSLRGLIDGQFVLHITMLESIFIDHLQAKDLELASATDLVSSVVDALNEKRNGETWSEIWECVHWLALKCSSLMSPDILLGLPITEAIDIWPLECVIASLFLGAHLYDAVMNYLIIMV</sequence>
<evidence type="ECO:0000313" key="2">
    <source>
        <dbReference type="Proteomes" id="UP001174136"/>
    </source>
</evidence>
<dbReference type="InterPro" id="IPR011009">
    <property type="entry name" value="Kinase-like_dom_sf"/>
</dbReference>
<dbReference type="GO" id="GO:0003677">
    <property type="term" value="F:DNA binding"/>
    <property type="evidence" value="ECO:0007669"/>
    <property type="project" value="UniProtKB-KW"/>
</dbReference>
<evidence type="ECO:0000313" key="1">
    <source>
        <dbReference type="EMBL" id="KAK0144381.1"/>
    </source>
</evidence>
<comment type="caution">
    <text evidence="1">The sequence shown here is derived from an EMBL/GenBank/DDBJ whole genome shotgun (WGS) entry which is preliminary data.</text>
</comment>
<keyword evidence="2" id="KW-1185">Reference proteome</keyword>
<protein>
    <submittedName>
        <fullName evidence="1">Homeodomain-interacting protein kinase 3</fullName>
    </submittedName>
</protein>
<dbReference type="GO" id="GO:0016301">
    <property type="term" value="F:kinase activity"/>
    <property type="evidence" value="ECO:0007669"/>
    <property type="project" value="UniProtKB-KW"/>
</dbReference>
<dbReference type="AlphaFoldDB" id="A0AA47NZ75"/>
<organism evidence="1 2">
    <name type="scientific">Merluccius polli</name>
    <name type="common">Benguela hake</name>
    <name type="synonym">Merluccius cadenati</name>
    <dbReference type="NCBI Taxonomy" id="89951"/>
    <lineage>
        <taxon>Eukaryota</taxon>
        <taxon>Metazoa</taxon>
        <taxon>Chordata</taxon>
        <taxon>Craniata</taxon>
        <taxon>Vertebrata</taxon>
        <taxon>Euteleostomi</taxon>
        <taxon>Actinopterygii</taxon>
        <taxon>Neopterygii</taxon>
        <taxon>Teleostei</taxon>
        <taxon>Neoteleostei</taxon>
        <taxon>Acanthomorphata</taxon>
        <taxon>Zeiogadaria</taxon>
        <taxon>Gadariae</taxon>
        <taxon>Gadiformes</taxon>
        <taxon>Gadoidei</taxon>
        <taxon>Merlucciidae</taxon>
        <taxon>Merluccius</taxon>
    </lineage>
</organism>
<dbReference type="EMBL" id="JAOPHQ010003138">
    <property type="protein sequence ID" value="KAK0144381.1"/>
    <property type="molecule type" value="Genomic_DNA"/>
</dbReference>
<dbReference type="Proteomes" id="UP001174136">
    <property type="component" value="Unassembled WGS sequence"/>
</dbReference>
<accession>A0AA47NZ75</accession>
<keyword evidence="1" id="KW-0238">DNA-binding</keyword>
<dbReference type="Gene3D" id="1.10.510.10">
    <property type="entry name" value="Transferase(Phosphotransferase) domain 1"/>
    <property type="match status" value="1"/>
</dbReference>
<gene>
    <name evidence="1" type="primary">Hipk3_0</name>
    <name evidence="1" type="ORF">N1851_017250</name>
</gene>
<dbReference type="SUPFAM" id="SSF56112">
    <property type="entry name" value="Protein kinase-like (PK-like)"/>
    <property type="match status" value="1"/>
</dbReference>
<keyword evidence="1" id="KW-0808">Transferase</keyword>
<keyword evidence="1" id="KW-0371">Homeobox</keyword>
<name>A0AA47NZ75_MERPO</name>